<organism evidence="1 2">
    <name type="scientific">Sporothrix schenckii 1099-18</name>
    <dbReference type="NCBI Taxonomy" id="1397361"/>
    <lineage>
        <taxon>Eukaryota</taxon>
        <taxon>Fungi</taxon>
        <taxon>Dikarya</taxon>
        <taxon>Ascomycota</taxon>
        <taxon>Pezizomycotina</taxon>
        <taxon>Sordariomycetes</taxon>
        <taxon>Sordariomycetidae</taxon>
        <taxon>Ophiostomatales</taxon>
        <taxon>Ophiostomataceae</taxon>
        <taxon>Sporothrix</taxon>
    </lineage>
</organism>
<reference evidence="1 2" key="1">
    <citation type="journal article" date="2014" name="BMC Genomics">
        <title>Comparative genomics of the major fungal agents of human and animal Sporotrichosis: Sporothrix schenckii and Sporothrix brasiliensis.</title>
        <authorList>
            <person name="Teixeira M.M."/>
            <person name="de Almeida L.G."/>
            <person name="Kubitschek-Barreira P."/>
            <person name="Alves F.L."/>
            <person name="Kioshima E.S."/>
            <person name="Abadio A.K."/>
            <person name="Fernandes L."/>
            <person name="Derengowski L.S."/>
            <person name="Ferreira K.S."/>
            <person name="Souza R.C."/>
            <person name="Ruiz J.C."/>
            <person name="de Andrade N.C."/>
            <person name="Paes H.C."/>
            <person name="Nicola A.M."/>
            <person name="Albuquerque P."/>
            <person name="Gerber A.L."/>
            <person name="Martins V.P."/>
            <person name="Peconick L.D."/>
            <person name="Neto A.V."/>
            <person name="Chaucanez C.B."/>
            <person name="Silva P.A."/>
            <person name="Cunha O.L."/>
            <person name="de Oliveira F.F."/>
            <person name="dos Santos T.C."/>
            <person name="Barros A.L."/>
            <person name="Soares M.A."/>
            <person name="de Oliveira L.M."/>
            <person name="Marini M.M."/>
            <person name="Villalobos-Duno H."/>
            <person name="Cunha M.M."/>
            <person name="de Hoog S."/>
            <person name="da Silveira J.F."/>
            <person name="Henrissat B."/>
            <person name="Nino-Vega G.A."/>
            <person name="Cisalpino P.S."/>
            <person name="Mora-Montes H.M."/>
            <person name="Almeida S.R."/>
            <person name="Stajich J.E."/>
            <person name="Lopes-Bezerra L.M."/>
            <person name="Vasconcelos A.T."/>
            <person name="Felipe M.S."/>
        </authorList>
    </citation>
    <scope>NUCLEOTIDE SEQUENCE [LARGE SCALE GENOMIC DNA]</scope>
    <source>
        <strain evidence="1 2">1099-18</strain>
    </source>
</reference>
<comment type="caution">
    <text evidence="1">The sequence shown here is derived from an EMBL/GenBank/DDBJ whole genome shotgun (WGS) entry which is preliminary data.</text>
</comment>
<dbReference type="KEGG" id="ssck:SPSK_10535"/>
<protein>
    <submittedName>
        <fullName evidence="1">Uncharacterized protein</fullName>
    </submittedName>
</protein>
<dbReference type="VEuPathDB" id="FungiDB:SPSK_10535"/>
<dbReference type="EMBL" id="AXCR01000010">
    <property type="protein sequence ID" value="KJR82196.1"/>
    <property type="molecule type" value="Genomic_DNA"/>
</dbReference>
<gene>
    <name evidence="1" type="ORF">SPSK_10535</name>
</gene>
<accession>A0A0F2M235</accession>
<dbReference type="Proteomes" id="UP000033710">
    <property type="component" value="Unassembled WGS sequence"/>
</dbReference>
<sequence length="187" mass="20951">MKSGKIVGKKEFNKRSPLFNDDKASPRYFRSTNICRCPGFDVEMSWSTYKILSPSGCRLSGVDLAILPPACLPGSKTHFVASFVPTFRQVGAGVALKQEEKIDPKSDKIKETALRTVVCSNTDGGLRVALLPMSQIWKQLTAKRRARHTEKNGRRFRFLFDVEFHIKKPSEGIEESVREQMSADQGG</sequence>
<dbReference type="AlphaFoldDB" id="A0A0F2M235"/>
<evidence type="ECO:0000313" key="1">
    <source>
        <dbReference type="EMBL" id="KJR82196.1"/>
    </source>
</evidence>
<dbReference type="RefSeq" id="XP_016584872.1">
    <property type="nucleotide sequence ID" value="XM_016736911.1"/>
</dbReference>
<evidence type="ECO:0000313" key="2">
    <source>
        <dbReference type="Proteomes" id="UP000033710"/>
    </source>
</evidence>
<proteinExistence type="predicted"/>
<reference evidence="1 2" key="2">
    <citation type="journal article" date="2015" name="Eukaryot. Cell">
        <title>Asexual propagation of a virulent clone complex in a human and feline outbreak of sporotrichosis.</title>
        <authorList>
            <person name="Teixeira Mde M."/>
            <person name="Rodrigues A.M."/>
            <person name="Tsui C.K."/>
            <person name="de Almeida L.G."/>
            <person name="Van Diepeningen A.D."/>
            <person name="van den Ende B.G."/>
            <person name="Fernandes G.F."/>
            <person name="Kano R."/>
            <person name="Hamelin R.C."/>
            <person name="Lopes-Bezerra L.M."/>
            <person name="Vasconcelos A.T."/>
            <person name="de Hoog S."/>
            <person name="de Camargo Z.P."/>
            <person name="Felipe M.S."/>
        </authorList>
    </citation>
    <scope>NUCLEOTIDE SEQUENCE [LARGE SCALE GENOMIC DNA]</scope>
    <source>
        <strain evidence="1 2">1099-18</strain>
    </source>
</reference>
<dbReference type="GeneID" id="27672188"/>
<name>A0A0F2M235_SPOSC</name>